<dbReference type="AlphaFoldDB" id="A0A841RDG8"/>
<gene>
    <name evidence="1" type="ORF">HNR50_003111</name>
</gene>
<reference evidence="1 2" key="1">
    <citation type="submission" date="2020-08" db="EMBL/GenBank/DDBJ databases">
        <title>Genomic Encyclopedia of Type Strains, Phase IV (KMG-IV): sequencing the most valuable type-strain genomes for metagenomic binning, comparative biology and taxonomic classification.</title>
        <authorList>
            <person name="Goeker M."/>
        </authorList>
    </citation>
    <scope>NUCLEOTIDE SEQUENCE [LARGE SCALE GENOMIC DNA]</scope>
    <source>
        <strain evidence="1 2">DSM 2461</strain>
    </source>
</reference>
<proteinExistence type="predicted"/>
<evidence type="ECO:0000313" key="1">
    <source>
        <dbReference type="EMBL" id="MBB6481431.1"/>
    </source>
</evidence>
<dbReference type="Proteomes" id="UP000587760">
    <property type="component" value="Unassembled WGS sequence"/>
</dbReference>
<comment type="caution">
    <text evidence="1">The sequence shown here is derived from an EMBL/GenBank/DDBJ whole genome shotgun (WGS) entry which is preliminary data.</text>
</comment>
<evidence type="ECO:0000313" key="2">
    <source>
        <dbReference type="Proteomes" id="UP000587760"/>
    </source>
</evidence>
<keyword evidence="2" id="KW-1185">Reference proteome</keyword>
<accession>A0A841RDG8</accession>
<dbReference type="EMBL" id="JACHGJ010000006">
    <property type="protein sequence ID" value="MBB6481431.1"/>
    <property type="molecule type" value="Genomic_DNA"/>
</dbReference>
<dbReference type="RefSeq" id="WP_184747678.1">
    <property type="nucleotide sequence ID" value="NZ_JACHGJ010000006.1"/>
</dbReference>
<organism evidence="1 2">
    <name type="scientific">Spirochaeta isovalerica</name>
    <dbReference type="NCBI Taxonomy" id="150"/>
    <lineage>
        <taxon>Bacteria</taxon>
        <taxon>Pseudomonadati</taxon>
        <taxon>Spirochaetota</taxon>
        <taxon>Spirochaetia</taxon>
        <taxon>Spirochaetales</taxon>
        <taxon>Spirochaetaceae</taxon>
        <taxon>Spirochaeta</taxon>
    </lineage>
</organism>
<sequence length="287" mass="32166">MRKIAIITTLLFTILVNNLFSLSWDEESLINKPDSLFKFNAKVEGGVTKVLYHHYQNGDAGTDFDFVTMGGQEILFPFSRVEAGMVIADRHIFNALYQPLIVNTEVTFRDDVTVDQVTFASGTPMDIQYGFSFWRFTYGFDFFKRKDLDVVAGVALQLRNASIIFSEKNGTQSTTSQNLGLVPALYLAAEYRFPSGIGLGFEATGIYASSAFFNGADFQFEGSLLDTSLRVLFPLKNGIDTYVNVRFLGGTSDGVSQYEDRFWTQTIENYSTNNLATLNFSIGLRIR</sequence>
<name>A0A841RDG8_9SPIO</name>
<protein>
    <submittedName>
        <fullName evidence="1">Uncharacterized protein</fullName>
    </submittedName>
</protein>